<dbReference type="PROSITE" id="PS51257">
    <property type="entry name" value="PROKAR_LIPOPROTEIN"/>
    <property type="match status" value="1"/>
</dbReference>
<sequence length="371" mass="40468">MKKNSKVLFMLMVFCVSVGLLLVGCSDASSGSSSETKEQVNVEGTEVEPTQPSSEAAAEFYEGKTIKFIIPYTPGGGYDEYARLLAPFLEKHSGARVEVHNLPGAGGMRGVNELFISPPDGLTIGIMNGGAMVTNKIADVEGADYELDQFSYLGRIVNDPRVLMFSKNSFQTFEESLDGDRPVLIGATGLGGTTYVDAVIVSEALNLNWEIVHGFEGAGEIEQSMLRGELDGTWGSFDSRADFADSGYGQFVLQRKNDNIPELADVPTYFDFLDNAEDPELANEILTVLNALSDTGRPLATSPGVPQERLEFLQDVFRKTMEDPEFLEKAASENRLLDYASGEEILQIIQDATIMEEHIADIFTKAIQGEI</sequence>
<dbReference type="Proteomes" id="UP000030832">
    <property type="component" value="Unassembled WGS sequence"/>
</dbReference>
<evidence type="ECO:0000256" key="2">
    <source>
        <dbReference type="SAM" id="MobiDB-lite"/>
    </source>
</evidence>
<name>A0A0B0IG26_9BACI</name>
<dbReference type="InterPro" id="IPR005064">
    <property type="entry name" value="BUG"/>
</dbReference>
<comment type="similarity">
    <text evidence="1">Belongs to the UPF0065 (bug) family.</text>
</comment>
<dbReference type="STRING" id="333138.LQ50_20125"/>
<comment type="caution">
    <text evidence="4">The sequence shown here is derived from an EMBL/GenBank/DDBJ whole genome shotgun (WGS) entry which is preliminary data.</text>
</comment>
<dbReference type="OrthoDB" id="8881899at2"/>
<dbReference type="eggNOG" id="COG3181">
    <property type="taxonomic scope" value="Bacteria"/>
</dbReference>
<feature type="region of interest" description="Disordered" evidence="2">
    <location>
        <begin position="29"/>
        <end position="52"/>
    </location>
</feature>
<proteinExistence type="inferred from homology"/>
<gene>
    <name evidence="4" type="ORF">LQ50_20125</name>
</gene>
<accession>A0A0B0IG26</accession>
<keyword evidence="5" id="KW-1185">Reference proteome</keyword>
<keyword evidence="3" id="KW-0732">Signal</keyword>
<dbReference type="PANTHER" id="PTHR42928:SF5">
    <property type="entry name" value="BLR1237 PROTEIN"/>
    <property type="match status" value="1"/>
</dbReference>
<feature type="chain" id="PRO_5002055991" description="Tripartite-type tricarboxylate transporter, receptor component TctC" evidence="3">
    <location>
        <begin position="29"/>
        <end position="371"/>
    </location>
</feature>
<dbReference type="AlphaFoldDB" id="A0A0B0IG26"/>
<dbReference type="EMBL" id="JRJU01000034">
    <property type="protein sequence ID" value="KHF38626.1"/>
    <property type="molecule type" value="Genomic_DNA"/>
</dbReference>
<dbReference type="Gene3D" id="3.40.190.10">
    <property type="entry name" value="Periplasmic binding protein-like II"/>
    <property type="match status" value="1"/>
</dbReference>
<organism evidence="4 5">
    <name type="scientific">Halalkalibacter okhensis</name>
    <dbReference type="NCBI Taxonomy" id="333138"/>
    <lineage>
        <taxon>Bacteria</taxon>
        <taxon>Bacillati</taxon>
        <taxon>Bacillota</taxon>
        <taxon>Bacilli</taxon>
        <taxon>Bacillales</taxon>
        <taxon>Bacillaceae</taxon>
        <taxon>Halalkalibacter</taxon>
    </lineage>
</organism>
<evidence type="ECO:0000313" key="4">
    <source>
        <dbReference type="EMBL" id="KHF38626.1"/>
    </source>
</evidence>
<dbReference type="RefSeq" id="WP_034632253.1">
    <property type="nucleotide sequence ID" value="NZ_JRJU01000034.1"/>
</dbReference>
<dbReference type="Gene3D" id="3.40.190.150">
    <property type="entry name" value="Bordetella uptake gene, domain 1"/>
    <property type="match status" value="1"/>
</dbReference>
<evidence type="ECO:0008006" key="6">
    <source>
        <dbReference type="Google" id="ProtNLM"/>
    </source>
</evidence>
<evidence type="ECO:0000256" key="3">
    <source>
        <dbReference type="SAM" id="SignalP"/>
    </source>
</evidence>
<protein>
    <recommendedName>
        <fullName evidence="6">Tripartite-type tricarboxylate transporter, receptor component TctC</fullName>
    </recommendedName>
</protein>
<feature type="signal peptide" evidence="3">
    <location>
        <begin position="1"/>
        <end position="28"/>
    </location>
</feature>
<dbReference type="PANTHER" id="PTHR42928">
    <property type="entry name" value="TRICARBOXYLATE-BINDING PROTEIN"/>
    <property type="match status" value="1"/>
</dbReference>
<evidence type="ECO:0000256" key="1">
    <source>
        <dbReference type="ARBA" id="ARBA00006987"/>
    </source>
</evidence>
<dbReference type="InterPro" id="IPR042100">
    <property type="entry name" value="Bug_dom1"/>
</dbReference>
<evidence type="ECO:0000313" key="5">
    <source>
        <dbReference type="Proteomes" id="UP000030832"/>
    </source>
</evidence>
<reference evidence="4 5" key="1">
    <citation type="submission" date="2014-09" db="EMBL/GenBank/DDBJ databases">
        <title>Genome sequencing and annotation of Bacillus Okhensis strain Kh10-101T.</title>
        <authorList>
            <person name="Prakash J.S."/>
        </authorList>
    </citation>
    <scope>NUCLEOTIDE SEQUENCE [LARGE SCALE GENOMIC DNA]</scope>
    <source>
        <strain evidence="5">Kh10-101T</strain>
    </source>
</reference>